<reference evidence="1" key="1">
    <citation type="journal article" date="2016" name="Sci. Rep.">
        <title>Molecular characterization of firefly nuptial gifts: a multi-omics approach sheds light on postcopulatory sexual selection.</title>
        <authorList>
            <person name="Al-Wathiqui N."/>
            <person name="Fallon T.R."/>
            <person name="South A."/>
            <person name="Weng J.K."/>
            <person name="Lewis S.M."/>
        </authorList>
    </citation>
    <scope>NUCLEOTIDE SEQUENCE</scope>
</reference>
<dbReference type="AlphaFoldDB" id="A0A1Y1LZY3"/>
<proteinExistence type="predicted"/>
<dbReference type="EMBL" id="GEZM01043420">
    <property type="protein sequence ID" value="JAV79141.1"/>
    <property type="molecule type" value="Transcribed_RNA"/>
</dbReference>
<organism evidence="1">
    <name type="scientific">Photinus pyralis</name>
    <name type="common">Common eastern firefly</name>
    <name type="synonym">Lampyris pyralis</name>
    <dbReference type="NCBI Taxonomy" id="7054"/>
    <lineage>
        <taxon>Eukaryota</taxon>
        <taxon>Metazoa</taxon>
        <taxon>Ecdysozoa</taxon>
        <taxon>Arthropoda</taxon>
        <taxon>Hexapoda</taxon>
        <taxon>Insecta</taxon>
        <taxon>Pterygota</taxon>
        <taxon>Neoptera</taxon>
        <taxon>Endopterygota</taxon>
        <taxon>Coleoptera</taxon>
        <taxon>Polyphaga</taxon>
        <taxon>Elateriformia</taxon>
        <taxon>Elateroidea</taxon>
        <taxon>Lampyridae</taxon>
        <taxon>Lampyrinae</taxon>
        <taxon>Photinus</taxon>
    </lineage>
</organism>
<protein>
    <submittedName>
        <fullName evidence="1">Uncharacterized protein</fullName>
    </submittedName>
</protein>
<name>A0A1Y1LZY3_PHOPY</name>
<sequence length="99" mass="11209">MLKERVLSNEKNINRPITSELLKTLFMSQHLPTSKTIREGRRHPTRCCLQGCWAPSLFLHAIGGCDSTSAFFQQGKMKFVNAIEINPQLRNGAQNLQNP</sequence>
<dbReference type="EMBL" id="GEZM01043419">
    <property type="protein sequence ID" value="JAV79142.1"/>
    <property type="molecule type" value="Transcribed_RNA"/>
</dbReference>
<evidence type="ECO:0000313" key="1">
    <source>
        <dbReference type="EMBL" id="JAV79142.1"/>
    </source>
</evidence>
<accession>A0A1Y1LZY3</accession>